<dbReference type="RefSeq" id="WP_090946206.1">
    <property type="nucleotide sequence ID" value="NZ_FNDJ01000037.1"/>
</dbReference>
<feature type="domain" description="Ribosomal RNA adenine methylase transferase N-terminal" evidence="5">
    <location>
        <begin position="35"/>
        <end position="167"/>
    </location>
</feature>
<dbReference type="InterPro" id="IPR020598">
    <property type="entry name" value="rRNA_Ade_methylase_Trfase_N"/>
</dbReference>
<dbReference type="OrthoDB" id="7062303at2"/>
<protein>
    <submittedName>
        <fullName evidence="6">Methyltransferase domain-containing protein</fullName>
    </submittedName>
</protein>
<dbReference type="CDD" id="cd02440">
    <property type="entry name" value="AdoMet_MTases"/>
    <property type="match status" value="1"/>
</dbReference>
<dbReference type="SUPFAM" id="SSF53335">
    <property type="entry name" value="S-adenosyl-L-methionine-dependent methyltransferases"/>
    <property type="match status" value="1"/>
</dbReference>
<dbReference type="GO" id="GO:0000179">
    <property type="term" value="F:rRNA (adenine-N6,N6-)-dimethyltransferase activity"/>
    <property type="evidence" value="ECO:0007669"/>
    <property type="project" value="InterPro"/>
</dbReference>
<keyword evidence="3 6" id="KW-0808">Transferase</keyword>
<sequence>MEVTDSRLRRRELFDTDADGYRLSRPGYPVEVYELLEQTRALRPGASVLEIGAGSGQATRELLARGASVCAVELGANFAARLRAEFSGRPLTVIEGDFDSLTRLHGEFDLAVCASSLHWLDRETALARIARLLRPAGRLAAWWTVYGDPAQPTPVRLALNQVLRRHRPAGALAVPGPFDHESWIGALRRAGFGGIQAKVLRWSITMPPRQLTRLYTTFAAVRELPEPDRAALLDDIERAAAALGDEVTEQCVTVLYLAQRPMRGTTP</sequence>
<evidence type="ECO:0000256" key="3">
    <source>
        <dbReference type="ARBA" id="ARBA00022679"/>
    </source>
</evidence>
<dbReference type="AlphaFoldDB" id="A0A1G9QUF4"/>
<reference evidence="6 7" key="1">
    <citation type="submission" date="2016-10" db="EMBL/GenBank/DDBJ databases">
        <authorList>
            <person name="de Groot N.N."/>
        </authorList>
    </citation>
    <scope>NUCLEOTIDE SEQUENCE [LARGE SCALE GENOMIC DNA]</scope>
    <source>
        <strain evidence="6 7">CGMCC 4.6533</strain>
    </source>
</reference>
<dbReference type="SMART" id="SM00650">
    <property type="entry name" value="rADc"/>
    <property type="match status" value="1"/>
</dbReference>
<dbReference type="EMBL" id="FNDJ01000037">
    <property type="protein sequence ID" value="SDM14659.1"/>
    <property type="molecule type" value="Genomic_DNA"/>
</dbReference>
<dbReference type="STRING" id="633440.SAMN05421869_13714"/>
<keyword evidence="4" id="KW-0949">S-adenosyl-L-methionine</keyword>
<evidence type="ECO:0000256" key="1">
    <source>
        <dbReference type="ARBA" id="ARBA00008361"/>
    </source>
</evidence>
<keyword evidence="7" id="KW-1185">Reference proteome</keyword>
<proteinExistence type="inferred from homology"/>
<accession>A0A1G9QUF4</accession>
<keyword evidence="2 6" id="KW-0489">Methyltransferase</keyword>
<evidence type="ECO:0000259" key="5">
    <source>
        <dbReference type="SMART" id="SM00650"/>
    </source>
</evidence>
<evidence type="ECO:0000256" key="4">
    <source>
        <dbReference type="ARBA" id="ARBA00022691"/>
    </source>
</evidence>
<dbReference type="InterPro" id="IPR029063">
    <property type="entry name" value="SAM-dependent_MTases_sf"/>
</dbReference>
<evidence type="ECO:0000313" key="6">
    <source>
        <dbReference type="EMBL" id="SDM14659.1"/>
    </source>
</evidence>
<dbReference type="PANTHER" id="PTHR44942">
    <property type="entry name" value="METHYLTRANSF_11 DOMAIN-CONTAINING PROTEIN"/>
    <property type="match status" value="1"/>
</dbReference>
<organism evidence="6 7">
    <name type="scientific">Nonomuraea jiangxiensis</name>
    <dbReference type="NCBI Taxonomy" id="633440"/>
    <lineage>
        <taxon>Bacteria</taxon>
        <taxon>Bacillati</taxon>
        <taxon>Actinomycetota</taxon>
        <taxon>Actinomycetes</taxon>
        <taxon>Streptosporangiales</taxon>
        <taxon>Streptosporangiaceae</taxon>
        <taxon>Nonomuraea</taxon>
    </lineage>
</organism>
<comment type="similarity">
    <text evidence="1">Belongs to the methyltransferase superfamily.</text>
</comment>
<dbReference type="Pfam" id="PF08241">
    <property type="entry name" value="Methyltransf_11"/>
    <property type="match status" value="1"/>
</dbReference>
<dbReference type="Gene3D" id="3.40.50.150">
    <property type="entry name" value="Vaccinia Virus protein VP39"/>
    <property type="match status" value="1"/>
</dbReference>
<name>A0A1G9QUF4_9ACTN</name>
<dbReference type="InterPro" id="IPR051052">
    <property type="entry name" value="Diverse_substrate_MTase"/>
</dbReference>
<evidence type="ECO:0000313" key="7">
    <source>
        <dbReference type="Proteomes" id="UP000199202"/>
    </source>
</evidence>
<dbReference type="PANTHER" id="PTHR44942:SF4">
    <property type="entry name" value="METHYLTRANSFERASE TYPE 11 DOMAIN-CONTAINING PROTEIN"/>
    <property type="match status" value="1"/>
</dbReference>
<dbReference type="InterPro" id="IPR013216">
    <property type="entry name" value="Methyltransf_11"/>
</dbReference>
<evidence type="ECO:0000256" key="2">
    <source>
        <dbReference type="ARBA" id="ARBA00022603"/>
    </source>
</evidence>
<gene>
    <name evidence="6" type="ORF">SAMN05421869_13714</name>
</gene>
<dbReference type="Proteomes" id="UP000199202">
    <property type="component" value="Unassembled WGS sequence"/>
</dbReference>